<dbReference type="EMBL" id="JAHCLZ010004537">
    <property type="protein sequence ID" value="KAK1199168.1"/>
    <property type="molecule type" value="Genomic_DNA"/>
</dbReference>
<dbReference type="InterPro" id="IPR038900">
    <property type="entry name" value="TMC"/>
</dbReference>
<comment type="caution">
    <text evidence="9">The sequence shown here is derived from an EMBL/GenBank/DDBJ whole genome shotgun (WGS) entry which is preliminary data.</text>
</comment>
<feature type="transmembrane region" description="Helical" evidence="6">
    <location>
        <begin position="340"/>
        <end position="361"/>
    </location>
</feature>
<proteinExistence type="inferred from homology"/>
<feature type="transmembrane region" description="Helical" evidence="6">
    <location>
        <begin position="298"/>
        <end position="319"/>
    </location>
</feature>
<feature type="transmembrane region" description="Helical" evidence="6">
    <location>
        <begin position="547"/>
        <end position="565"/>
    </location>
</feature>
<feature type="compositionally biased region" description="Low complexity" evidence="7">
    <location>
        <begin position="1008"/>
        <end position="1025"/>
    </location>
</feature>
<evidence type="ECO:0000313" key="9">
    <source>
        <dbReference type="EMBL" id="KAK1199168.1"/>
    </source>
</evidence>
<comment type="similarity">
    <text evidence="2 6">Belongs to the TMC family.</text>
</comment>
<feature type="transmembrane region" description="Helical" evidence="6">
    <location>
        <begin position="176"/>
        <end position="193"/>
    </location>
</feature>
<feature type="compositionally biased region" description="Polar residues" evidence="7">
    <location>
        <begin position="739"/>
        <end position="752"/>
    </location>
</feature>
<feature type="transmembrane region" description="Helical" evidence="6">
    <location>
        <begin position="373"/>
        <end position="393"/>
    </location>
</feature>
<feature type="compositionally biased region" description="Polar residues" evidence="7">
    <location>
        <begin position="1053"/>
        <end position="1069"/>
    </location>
</feature>
<dbReference type="AlphaFoldDB" id="A0AA40H220"/>
<evidence type="ECO:0000256" key="2">
    <source>
        <dbReference type="ARBA" id="ARBA00006510"/>
    </source>
</evidence>
<protein>
    <recommendedName>
        <fullName evidence="6">Transmembrane channel-like protein</fullName>
    </recommendedName>
</protein>
<feature type="region of interest" description="Disordered" evidence="7">
    <location>
        <begin position="720"/>
        <end position="755"/>
    </location>
</feature>
<evidence type="ECO:0000259" key="8">
    <source>
        <dbReference type="Pfam" id="PF07810"/>
    </source>
</evidence>
<evidence type="ECO:0000256" key="3">
    <source>
        <dbReference type="ARBA" id="ARBA00022692"/>
    </source>
</evidence>
<feature type="compositionally biased region" description="Low complexity" evidence="7">
    <location>
        <begin position="785"/>
        <end position="800"/>
    </location>
</feature>
<feature type="transmembrane region" description="Helical" evidence="6">
    <location>
        <begin position="597"/>
        <end position="618"/>
    </location>
</feature>
<keyword evidence="4 6" id="KW-1133">Transmembrane helix</keyword>
<feature type="region of interest" description="Disordered" evidence="7">
    <location>
        <begin position="904"/>
        <end position="936"/>
    </location>
</feature>
<evidence type="ECO:0000256" key="5">
    <source>
        <dbReference type="ARBA" id="ARBA00023136"/>
    </source>
</evidence>
<dbReference type="Pfam" id="PF07810">
    <property type="entry name" value="TMC"/>
    <property type="match status" value="1"/>
</dbReference>
<evidence type="ECO:0000256" key="7">
    <source>
        <dbReference type="SAM" id="MobiDB-lite"/>
    </source>
</evidence>
<evidence type="ECO:0000313" key="10">
    <source>
        <dbReference type="Proteomes" id="UP001177209"/>
    </source>
</evidence>
<feature type="non-terminal residue" evidence="9">
    <location>
        <position position="1"/>
    </location>
</feature>
<dbReference type="InterPro" id="IPR012496">
    <property type="entry name" value="TMC_dom"/>
</dbReference>
<evidence type="ECO:0000256" key="1">
    <source>
        <dbReference type="ARBA" id="ARBA00004141"/>
    </source>
</evidence>
<dbReference type="PANTHER" id="PTHR23302">
    <property type="entry name" value="TRANSMEMBRANE CHANNEL-RELATED"/>
    <property type="match status" value="1"/>
</dbReference>
<evidence type="ECO:0000256" key="6">
    <source>
        <dbReference type="RuleBase" id="RU310713"/>
    </source>
</evidence>
<feature type="region of interest" description="Disordered" evidence="7">
    <location>
        <begin position="992"/>
        <end position="1069"/>
    </location>
</feature>
<comment type="subcellular location">
    <subcellularLocation>
        <location evidence="1 6">Membrane</location>
        <topology evidence="1 6">Multi-pass membrane protein</topology>
    </subcellularLocation>
</comment>
<evidence type="ECO:0000256" key="4">
    <source>
        <dbReference type="ARBA" id="ARBA00022989"/>
    </source>
</evidence>
<gene>
    <name evidence="9" type="primary">Tmc3</name>
    <name evidence="9" type="ORF">KCX86_0006823</name>
</gene>
<feature type="transmembrane region" description="Helical" evidence="6">
    <location>
        <begin position="114"/>
        <end position="135"/>
    </location>
</feature>
<keyword evidence="5 6" id="KW-0472">Membrane</keyword>
<sequence length="1069" mass="121765">SNSDDDIAEEKAESHDPEQIFQNIQYQKEIMSNIRCRPWPMRQKLRALRQAKEIVLKYEGRLTRTRGYQAAGAELWRKFIRLAYNFVVIFIPWEMRIKKIESHFGSGVASYFIFLRWLFGINIVLTIMTGAFVVLPELLAGAPFGSTDSKTIPKERIASAQDLDTIWSLGARLKPLFIGYLQYSVLFYGYYGSDRKIGKAGYRLPLAYFLVGMAVFAYSFIILLKKMAKNSRMSLASASDENYTFCWRLFCAWDYLIGNPEAAESKAAAIVNSIREAILEEQEKKKSKNLAVTISLRIIANILVLLSLAGSIYIIYFVVDRSQRLERTKKELTLWEKNEVSVVVSLITMIAPSAFELVAALEMYHPRTTLRFQLARVLVLYLGNLYSLIIALLDKVDSMNVTDSDINSNASNSTTFLATKTLSKEDNLSTTIPGVQIKRNGIVMLEESRTQGLMVPDSLVNKTVSFNYNTQNPQDQCWETYVGQEMLKLSIIDMIFTVASILLIDFFRGLCVRYLSDCWCWDLESKFPEYGEFKIAENVLHLVYNQGMIWMGAFFSPCLPAFNVLKLIGLMYLRSWAVLTCNVPHQQVFRASRSNNFYLAMLLFMLFLCMLPTIFAIARYKPSSSCGPFSGQEKIYDIVSETIQNDFPTWFNTVITYISSPVVVLPALLLLFMLIYYLQSIARSLKFTNNQLRMKIQTVSTAQSTSTAIRWVFTRIQNLDGNDKRPEQESDIISQESSVRSSTPRKNGSVLNFESPASKGTRIQTISQSVLQTVPSADVARPVNATPTTSTSLTPAPSVSSLCKTKPYTPVTFKKHAEDVHSEPLFRKGIRQVNPDALGAGAPVFVGRRPYATRYFLVNENESRKKSLRSTSRLQRHFRKDESGDVIELYPRSVRRYVVQTPHHVYSPHPSEDEEDEEELGREFMNRSHRPRSLSDLRPAPRFYIGERADGHVLMSKDLARVHYKSWDDGFELDLDRPPYAYKKVHLNYPEPRVKPKSKQKLEQSLTESDSISIESSSDPQNSSNGQYIQVIHSKEKYPKPGTKLTKKKSKNSVDLNMSEPNELVCSNV</sequence>
<feature type="transmembrane region" description="Helical" evidence="6">
    <location>
        <begin position="654"/>
        <end position="678"/>
    </location>
</feature>
<dbReference type="PANTHER" id="PTHR23302:SF35">
    <property type="entry name" value="TRANSMEMBRANE CHANNEL-LIKE PROTEIN 3"/>
    <property type="match status" value="1"/>
</dbReference>
<feature type="region of interest" description="Disordered" evidence="7">
    <location>
        <begin position="781"/>
        <end position="800"/>
    </location>
</feature>
<feature type="transmembrane region" description="Helical" evidence="6">
    <location>
        <begin position="205"/>
        <end position="224"/>
    </location>
</feature>
<feature type="domain" description="TMC" evidence="8">
    <location>
        <begin position="477"/>
        <end position="592"/>
    </location>
</feature>
<keyword evidence="10" id="KW-1185">Reference proteome</keyword>
<dbReference type="Proteomes" id="UP001177209">
    <property type="component" value="Unassembled WGS sequence"/>
</dbReference>
<organism evidence="9 10">
    <name type="scientific">Pygoscelis papua</name>
    <name type="common">Gentoo penguin</name>
    <dbReference type="NCBI Taxonomy" id="30457"/>
    <lineage>
        <taxon>Eukaryota</taxon>
        <taxon>Metazoa</taxon>
        <taxon>Chordata</taxon>
        <taxon>Craniata</taxon>
        <taxon>Vertebrata</taxon>
        <taxon>Euteleostomi</taxon>
        <taxon>Archelosauria</taxon>
        <taxon>Archosauria</taxon>
        <taxon>Dinosauria</taxon>
        <taxon>Saurischia</taxon>
        <taxon>Theropoda</taxon>
        <taxon>Coelurosauria</taxon>
        <taxon>Aves</taxon>
        <taxon>Neognathae</taxon>
        <taxon>Neoaves</taxon>
        <taxon>Aequornithes</taxon>
        <taxon>Sphenisciformes</taxon>
        <taxon>Spheniscidae</taxon>
        <taxon>Pygoscelis</taxon>
    </lineage>
</organism>
<keyword evidence="3 6" id="KW-0812">Transmembrane</keyword>
<feature type="non-terminal residue" evidence="9">
    <location>
        <position position="1069"/>
    </location>
</feature>
<dbReference type="GO" id="GO:0008381">
    <property type="term" value="F:mechanosensitive monoatomic ion channel activity"/>
    <property type="evidence" value="ECO:0007669"/>
    <property type="project" value="TreeGrafter"/>
</dbReference>
<dbReference type="GO" id="GO:0005886">
    <property type="term" value="C:plasma membrane"/>
    <property type="evidence" value="ECO:0007669"/>
    <property type="project" value="InterPro"/>
</dbReference>
<accession>A0AA40H220</accession>
<reference evidence="9" key="1">
    <citation type="submission" date="2021-05" db="EMBL/GenBank/DDBJ databases">
        <title>A comprehensive genomic history of the evolution of penguins.</title>
        <authorList>
            <person name="Bi X."/>
        </authorList>
    </citation>
    <scope>NUCLEOTIDE SEQUENCE</scope>
    <source>
        <strain evidence="9">Gentoo_SouthGeorgia</strain>
        <tissue evidence="9">Blood</tissue>
    </source>
</reference>
<name>A0AA40H220_PYGPA</name>
<feature type="transmembrane region" description="Helical" evidence="6">
    <location>
        <begin position="494"/>
        <end position="515"/>
    </location>
</feature>